<evidence type="ECO:0000313" key="1">
    <source>
        <dbReference type="EMBL" id="VDO54377.1"/>
    </source>
</evidence>
<organism evidence="3">
    <name type="scientific">Haemonchus placei</name>
    <name type="common">Barber's pole worm</name>
    <dbReference type="NCBI Taxonomy" id="6290"/>
    <lineage>
        <taxon>Eukaryota</taxon>
        <taxon>Metazoa</taxon>
        <taxon>Ecdysozoa</taxon>
        <taxon>Nematoda</taxon>
        <taxon>Chromadorea</taxon>
        <taxon>Rhabditida</taxon>
        <taxon>Rhabditina</taxon>
        <taxon>Rhabditomorpha</taxon>
        <taxon>Strongyloidea</taxon>
        <taxon>Trichostrongylidae</taxon>
        <taxon>Haemonchus</taxon>
    </lineage>
</organism>
<dbReference type="WBParaSite" id="HPLM_0001485001-mRNA-1">
    <property type="protein sequence ID" value="HPLM_0001485001-mRNA-1"/>
    <property type="gene ID" value="HPLM_0001485001"/>
</dbReference>
<accession>A0A0N4WTE0</accession>
<dbReference type="Pfam" id="PF01359">
    <property type="entry name" value="Transposase_1"/>
    <property type="match status" value="1"/>
</dbReference>
<evidence type="ECO:0000313" key="2">
    <source>
        <dbReference type="Proteomes" id="UP000268014"/>
    </source>
</evidence>
<protein>
    <submittedName>
        <fullName evidence="3">HTH_48 domain-containing protein</fullName>
    </submittedName>
</protein>
<dbReference type="AlphaFoldDB" id="A0A0N4WTE0"/>
<sequence length="120" mass="14005">MREDTFSIATVHRWFAHFKEGVADFEDKSRSRRHLAIDDSVILHTSQRVSVKPTHHRAVLLPRRTRRTAGLHLKKFLLCSFWVSEGILYYELLKQGHIIIAPCYVWSTAETCGSRWRITG</sequence>
<reference evidence="3" key="1">
    <citation type="submission" date="2017-02" db="UniProtKB">
        <authorList>
            <consortium name="WormBaseParasite"/>
        </authorList>
    </citation>
    <scope>IDENTIFICATION</scope>
</reference>
<keyword evidence="2" id="KW-1185">Reference proteome</keyword>
<reference evidence="1 2" key="2">
    <citation type="submission" date="2018-11" db="EMBL/GenBank/DDBJ databases">
        <authorList>
            <consortium name="Pathogen Informatics"/>
        </authorList>
    </citation>
    <scope>NUCLEOTIDE SEQUENCE [LARGE SCALE GENOMIC DNA]</scope>
    <source>
        <strain evidence="1 2">MHpl1</strain>
    </source>
</reference>
<name>A0A0N4WTE0_HAEPC</name>
<gene>
    <name evidence="1" type="ORF">HPLM_LOCUS14842</name>
</gene>
<dbReference type="InterPro" id="IPR001888">
    <property type="entry name" value="Transposase_1"/>
</dbReference>
<dbReference type="Proteomes" id="UP000268014">
    <property type="component" value="Unassembled WGS sequence"/>
</dbReference>
<dbReference type="OrthoDB" id="10032414at2759"/>
<dbReference type="EMBL" id="UZAF01018729">
    <property type="protein sequence ID" value="VDO54377.1"/>
    <property type="molecule type" value="Genomic_DNA"/>
</dbReference>
<evidence type="ECO:0000313" key="3">
    <source>
        <dbReference type="WBParaSite" id="HPLM_0001485001-mRNA-1"/>
    </source>
</evidence>
<proteinExistence type="predicted"/>